<dbReference type="AlphaFoldDB" id="A0A017T9R6"/>
<reference evidence="2 3" key="1">
    <citation type="submission" date="2013-05" db="EMBL/GenBank/DDBJ databases">
        <title>Genome assembly of Chondromyces apiculatus DSM 436.</title>
        <authorList>
            <person name="Sharma G."/>
            <person name="Khatri I."/>
            <person name="Kaur C."/>
            <person name="Mayilraj S."/>
            <person name="Subramanian S."/>
        </authorList>
    </citation>
    <scope>NUCLEOTIDE SEQUENCE [LARGE SCALE GENOMIC DNA]</scope>
    <source>
        <strain evidence="2 3">DSM 436</strain>
    </source>
</reference>
<dbReference type="Pfam" id="PF13817">
    <property type="entry name" value="DDE_Tnp_IS66_C"/>
    <property type="match status" value="1"/>
</dbReference>
<keyword evidence="3" id="KW-1185">Reference proteome</keyword>
<sequence length="50" mass="5466">MHHVNPLTWATDVLTKLQDGWPRSRLDELLPDAWASTHAEASATPSSSAP</sequence>
<proteinExistence type="predicted"/>
<organism evidence="2 3">
    <name type="scientific">Chondromyces apiculatus DSM 436</name>
    <dbReference type="NCBI Taxonomy" id="1192034"/>
    <lineage>
        <taxon>Bacteria</taxon>
        <taxon>Pseudomonadati</taxon>
        <taxon>Myxococcota</taxon>
        <taxon>Polyangia</taxon>
        <taxon>Polyangiales</taxon>
        <taxon>Polyangiaceae</taxon>
        <taxon>Chondromyces</taxon>
    </lineage>
</organism>
<dbReference type="EMBL" id="ASRX01000019">
    <property type="protein sequence ID" value="EYF06013.1"/>
    <property type="molecule type" value="Genomic_DNA"/>
</dbReference>
<name>A0A017T9R6_9BACT</name>
<gene>
    <name evidence="2" type="ORF">CAP_2473</name>
</gene>
<accession>A0A017T9R6</accession>
<dbReference type="InterPro" id="IPR039552">
    <property type="entry name" value="IS66_C"/>
</dbReference>
<comment type="caution">
    <text evidence="2">The sequence shown here is derived from an EMBL/GenBank/DDBJ whole genome shotgun (WGS) entry which is preliminary data.</text>
</comment>
<evidence type="ECO:0000313" key="2">
    <source>
        <dbReference type="EMBL" id="EYF06013.1"/>
    </source>
</evidence>
<evidence type="ECO:0000259" key="1">
    <source>
        <dbReference type="Pfam" id="PF13817"/>
    </source>
</evidence>
<feature type="domain" description="Transposase IS66 C-terminal" evidence="1">
    <location>
        <begin position="1"/>
        <end position="31"/>
    </location>
</feature>
<protein>
    <submittedName>
        <fullName evidence="2">Transposase IS66</fullName>
    </submittedName>
</protein>
<dbReference type="Proteomes" id="UP000019678">
    <property type="component" value="Unassembled WGS sequence"/>
</dbReference>
<evidence type="ECO:0000313" key="3">
    <source>
        <dbReference type="Proteomes" id="UP000019678"/>
    </source>
</evidence>